<evidence type="ECO:0000256" key="5">
    <source>
        <dbReference type="SAM" id="SignalP"/>
    </source>
</evidence>
<evidence type="ECO:0000256" key="1">
    <source>
        <dbReference type="ARBA" id="ARBA00009865"/>
    </source>
</evidence>
<feature type="signal peptide" evidence="5">
    <location>
        <begin position="1"/>
        <end position="26"/>
    </location>
</feature>
<dbReference type="GO" id="GO:0016787">
    <property type="term" value="F:hydrolase activity"/>
    <property type="evidence" value="ECO:0007669"/>
    <property type="project" value="UniProtKB-KW"/>
</dbReference>
<protein>
    <submittedName>
        <fullName evidence="6">Glycoside hydrolase family 43 protein</fullName>
    </submittedName>
</protein>
<dbReference type="Gene3D" id="2.115.10.20">
    <property type="entry name" value="Glycosyl hydrolase domain, family 43"/>
    <property type="match status" value="1"/>
</dbReference>
<evidence type="ECO:0000256" key="4">
    <source>
        <dbReference type="RuleBase" id="RU361187"/>
    </source>
</evidence>
<sequence length="369" mass="40709">MTTLSALFPGVSRLLPLAALVATLHAAEPMTSIRSGEVWADTEGKPVNAHGGGMLFHEGTYYWYGEIKQGKTYLPEVNKSWGGTRVDVTGVSCYSSTDLLKWKNEGNVLPAAKDDPASDLHPGKVLERPKVIYNAKTKKFVMWFHADSLDYAAASCGVAVSDTPGGPFKYLGSFRPNQGVWPVNVTEADKKDPKAPLVRDFERGQMARDLTVFVDDDGKGYLFAASEDNATMHISELTDDYLKTTGKYVRVFPGRLMEAPAVFKRAGKYYLIASGCTAWAPNAARSAVADSIWGPWKELGNPCQGDKADITFQSQGTYVLPVGGKQEKFIFMADRWNKDDLPDSRYVWLPVSFEGEKPVLRWMGGWSPR</sequence>
<name>A0ABT3GCT7_9BACT</name>
<dbReference type="Pfam" id="PF04616">
    <property type="entry name" value="Glyco_hydro_43"/>
    <property type="match status" value="1"/>
</dbReference>
<feature type="chain" id="PRO_5046114223" evidence="5">
    <location>
        <begin position="27"/>
        <end position="369"/>
    </location>
</feature>
<dbReference type="InterPro" id="IPR006710">
    <property type="entry name" value="Glyco_hydro_43"/>
</dbReference>
<dbReference type="RefSeq" id="WP_264485332.1">
    <property type="nucleotide sequence ID" value="NZ_JAPDDT010000001.1"/>
</dbReference>
<evidence type="ECO:0000256" key="2">
    <source>
        <dbReference type="ARBA" id="ARBA00022801"/>
    </source>
</evidence>
<dbReference type="PANTHER" id="PTHR22925">
    <property type="entry name" value="GLYCOSYL HYDROLASE 43 FAMILY MEMBER"/>
    <property type="match status" value="1"/>
</dbReference>
<reference evidence="6 7" key="1">
    <citation type="submission" date="2022-10" db="EMBL/GenBank/DDBJ databases">
        <title>Luteolibacter arcticus strain CCTCC AB 2014275, whole genome shotgun sequencing project.</title>
        <authorList>
            <person name="Zhao G."/>
            <person name="Shen L."/>
        </authorList>
    </citation>
    <scope>NUCLEOTIDE SEQUENCE [LARGE SCALE GENOMIC DNA]</scope>
    <source>
        <strain evidence="6 7">CCTCC AB 2014275</strain>
    </source>
</reference>
<keyword evidence="2 4" id="KW-0378">Hydrolase</keyword>
<evidence type="ECO:0000313" key="6">
    <source>
        <dbReference type="EMBL" id="MCW1921223.1"/>
    </source>
</evidence>
<accession>A0ABT3GCT7</accession>
<comment type="similarity">
    <text evidence="1 4">Belongs to the glycosyl hydrolase 43 family.</text>
</comment>
<gene>
    <name evidence="6" type="ORF">OKA05_01585</name>
</gene>
<keyword evidence="7" id="KW-1185">Reference proteome</keyword>
<comment type="caution">
    <text evidence="6">The sequence shown here is derived from an EMBL/GenBank/DDBJ whole genome shotgun (WGS) entry which is preliminary data.</text>
</comment>
<dbReference type="Proteomes" id="UP001320876">
    <property type="component" value="Unassembled WGS sequence"/>
</dbReference>
<evidence type="ECO:0000256" key="3">
    <source>
        <dbReference type="ARBA" id="ARBA00023295"/>
    </source>
</evidence>
<keyword evidence="5" id="KW-0732">Signal</keyword>
<dbReference type="SUPFAM" id="SSF75005">
    <property type="entry name" value="Arabinanase/levansucrase/invertase"/>
    <property type="match status" value="1"/>
</dbReference>
<dbReference type="PANTHER" id="PTHR22925:SF3">
    <property type="entry name" value="GLYCOSYL HYDROLASE FAMILY PROTEIN 43"/>
    <property type="match status" value="1"/>
</dbReference>
<keyword evidence="3 4" id="KW-0326">Glycosidase</keyword>
<evidence type="ECO:0000313" key="7">
    <source>
        <dbReference type="Proteomes" id="UP001320876"/>
    </source>
</evidence>
<dbReference type="CDD" id="cd18825">
    <property type="entry name" value="GH43_CtGH43-like"/>
    <property type="match status" value="1"/>
</dbReference>
<organism evidence="6 7">
    <name type="scientific">Luteolibacter arcticus</name>
    <dbReference type="NCBI Taxonomy" id="1581411"/>
    <lineage>
        <taxon>Bacteria</taxon>
        <taxon>Pseudomonadati</taxon>
        <taxon>Verrucomicrobiota</taxon>
        <taxon>Verrucomicrobiia</taxon>
        <taxon>Verrucomicrobiales</taxon>
        <taxon>Verrucomicrobiaceae</taxon>
        <taxon>Luteolibacter</taxon>
    </lineage>
</organism>
<dbReference type="InterPro" id="IPR023296">
    <property type="entry name" value="Glyco_hydro_beta-prop_sf"/>
</dbReference>
<dbReference type="EMBL" id="JAPDDT010000001">
    <property type="protein sequence ID" value="MCW1921223.1"/>
    <property type="molecule type" value="Genomic_DNA"/>
</dbReference>
<proteinExistence type="inferred from homology"/>